<organism evidence="6 7">
    <name type="scientific">Salmonella enterica I</name>
    <dbReference type="NCBI Taxonomy" id="59201"/>
    <lineage>
        <taxon>Bacteria</taxon>
        <taxon>Pseudomonadati</taxon>
        <taxon>Pseudomonadota</taxon>
        <taxon>Gammaproteobacteria</taxon>
        <taxon>Enterobacterales</taxon>
        <taxon>Enterobacteriaceae</taxon>
        <taxon>Salmonella</taxon>
    </lineage>
</organism>
<evidence type="ECO:0000256" key="4">
    <source>
        <dbReference type="ARBA" id="ARBA00023235"/>
    </source>
</evidence>
<protein>
    <submittedName>
        <fullName evidence="6">Rhamnulokinase</fullName>
        <ecNumber evidence="6">2.7.1.5</ecNumber>
        <ecNumber evidence="6">5.3.1.14</ecNumber>
    </submittedName>
</protein>
<proteinExistence type="predicted"/>
<dbReference type="PANTHER" id="PTHR30268">
    <property type="entry name" value="L-RHAMNOSE ISOMERASE"/>
    <property type="match status" value="1"/>
</dbReference>
<gene>
    <name evidence="6" type="primary">rhaB_3</name>
    <name evidence="6" type="ORF">NCTC6754_01473</name>
</gene>
<dbReference type="Gene3D" id="3.20.20.150">
    <property type="entry name" value="Divalent-metal-dependent TIM barrel enzymes"/>
    <property type="match status" value="1"/>
</dbReference>
<evidence type="ECO:0000256" key="1">
    <source>
        <dbReference type="ARBA" id="ARBA00022490"/>
    </source>
</evidence>
<evidence type="ECO:0000256" key="3">
    <source>
        <dbReference type="ARBA" id="ARBA00023211"/>
    </source>
</evidence>
<dbReference type="EC" id="5.3.1.14" evidence="6"/>
<keyword evidence="3" id="KW-0464">Manganese</keyword>
<dbReference type="GO" id="GO:0019324">
    <property type="term" value="P:L-lyxose metabolic process"/>
    <property type="evidence" value="ECO:0007669"/>
    <property type="project" value="TreeGrafter"/>
</dbReference>
<dbReference type="InterPro" id="IPR050337">
    <property type="entry name" value="L-rhamnose_isomerase"/>
</dbReference>
<dbReference type="Gene3D" id="3.30.420.40">
    <property type="match status" value="1"/>
</dbReference>
<dbReference type="AlphaFoldDB" id="A0A3S4LPL0"/>
<keyword evidence="2" id="KW-0479">Metal-binding</keyword>
<sequence>MAGPVEASTLGNIGIQLMTLDELNNVDDFRQVVSANYDLTTYIPNPDSEIARHVAQFQPQTTDKGALRMTTQLEQAWELAKQRFAAVGIDVEEALRQLDRLPVSMHCWQGDDVAGIREPGRFADGRNSIDRQLSGQKRVTPPNCAPIWNRRCV</sequence>
<accession>A0A3S4LPL0</accession>
<keyword evidence="6" id="KW-0808">Transferase</keyword>
<dbReference type="GO" id="GO:0019301">
    <property type="term" value="P:rhamnose catabolic process"/>
    <property type="evidence" value="ECO:0007669"/>
    <property type="project" value="TreeGrafter"/>
</dbReference>
<keyword evidence="4 6" id="KW-0413">Isomerase</keyword>
<dbReference type="GO" id="GO:0030145">
    <property type="term" value="F:manganese ion binding"/>
    <property type="evidence" value="ECO:0007669"/>
    <property type="project" value="InterPro"/>
</dbReference>
<dbReference type="SUPFAM" id="SSF51658">
    <property type="entry name" value="Xylose isomerase-like"/>
    <property type="match status" value="1"/>
</dbReference>
<evidence type="ECO:0000313" key="7">
    <source>
        <dbReference type="Proteomes" id="UP000269208"/>
    </source>
</evidence>
<dbReference type="EMBL" id="LR134190">
    <property type="protein sequence ID" value="VEB51749.1"/>
    <property type="molecule type" value="Genomic_DNA"/>
</dbReference>
<dbReference type="PANTHER" id="PTHR30268:SF0">
    <property type="entry name" value="L-RHAMNOSE ISOMERASE"/>
    <property type="match status" value="1"/>
</dbReference>
<dbReference type="EC" id="2.7.1.5" evidence="6"/>
<dbReference type="GO" id="GO:0008740">
    <property type="term" value="F:L-rhamnose isomerase activity"/>
    <property type="evidence" value="ECO:0007669"/>
    <property type="project" value="UniProtKB-EC"/>
</dbReference>
<evidence type="ECO:0000313" key="6">
    <source>
        <dbReference type="EMBL" id="VEB51749.1"/>
    </source>
</evidence>
<name>A0A3S4LPL0_SALET</name>
<dbReference type="InterPro" id="IPR036237">
    <property type="entry name" value="Xyl_isomerase-like_sf"/>
</dbReference>
<evidence type="ECO:0000256" key="2">
    <source>
        <dbReference type="ARBA" id="ARBA00022723"/>
    </source>
</evidence>
<keyword evidence="5" id="KW-0684">Rhamnose metabolism</keyword>
<evidence type="ECO:0000256" key="5">
    <source>
        <dbReference type="ARBA" id="ARBA00023308"/>
    </source>
</evidence>
<keyword evidence="1" id="KW-0963">Cytoplasm</keyword>
<dbReference type="Proteomes" id="UP000269208">
    <property type="component" value="Chromosome"/>
</dbReference>
<reference evidence="6 7" key="1">
    <citation type="submission" date="2018-12" db="EMBL/GenBank/DDBJ databases">
        <authorList>
            <consortium name="Pathogen Informatics"/>
        </authorList>
    </citation>
    <scope>NUCLEOTIDE SEQUENCE [LARGE SCALE GENOMIC DNA]</scope>
    <source>
        <strain evidence="6 7">NCTC6754</strain>
    </source>
</reference>
<keyword evidence="6" id="KW-0418">Kinase</keyword>
<dbReference type="Pfam" id="PF06134">
    <property type="entry name" value="RhaA"/>
    <property type="match status" value="1"/>
</dbReference>
<dbReference type="InterPro" id="IPR009308">
    <property type="entry name" value="Rhamnose_isomerase"/>
</dbReference>
<dbReference type="GO" id="GO:0008993">
    <property type="term" value="F:rhamnulokinase activity"/>
    <property type="evidence" value="ECO:0007669"/>
    <property type="project" value="UniProtKB-EC"/>
</dbReference>